<organism evidence="3 4">
    <name type="scientific">Saccharothrix longispora</name>
    <dbReference type="NCBI Taxonomy" id="33920"/>
    <lineage>
        <taxon>Bacteria</taxon>
        <taxon>Bacillati</taxon>
        <taxon>Actinomycetota</taxon>
        <taxon>Actinomycetes</taxon>
        <taxon>Pseudonocardiales</taxon>
        <taxon>Pseudonocardiaceae</taxon>
        <taxon>Saccharothrix</taxon>
    </lineage>
</organism>
<feature type="compositionally biased region" description="Low complexity" evidence="1">
    <location>
        <begin position="214"/>
        <end position="275"/>
    </location>
</feature>
<feature type="region of interest" description="Disordered" evidence="1">
    <location>
        <begin position="167"/>
        <end position="290"/>
    </location>
</feature>
<keyword evidence="4" id="KW-1185">Reference proteome</keyword>
<sequence length="318" mass="31371">MRWCWRWRASGTWRGEGGDDRTLVRHRTGRTVTGGWRRVLAVAAVVGLAPVAAPPHAVAADCAGVAVVVDFRSLGGGVRTGCAAGDPASGTGALTAAGFGFTFAARQPGFVCRINGLPGQAADPCVGTSPTSAHWSYWHARPGGSWAYSSTSASAYDPAVGTVEGWSFGAGEPPGVAPPAPVPTPRPPVPQPPAPQPPAPNPGQPNPGQPAPGQPADQPGQPVQPGQPGQPTVEPGPTTTPAAGAPPSSSDAPTGGTSAPSRTSAGASTAPGATSVVVDPTAGTSSGGTAGLVTGIVLVALLAGLGVWTARRRAKAAE</sequence>
<evidence type="ECO:0000256" key="1">
    <source>
        <dbReference type="SAM" id="MobiDB-lite"/>
    </source>
</evidence>
<protein>
    <submittedName>
        <fullName evidence="3">Uncharacterized protein</fullName>
    </submittedName>
</protein>
<comment type="caution">
    <text evidence="3">The sequence shown here is derived from an EMBL/GenBank/DDBJ whole genome shotgun (WGS) entry which is preliminary data.</text>
</comment>
<feature type="transmembrane region" description="Helical" evidence="2">
    <location>
        <begin position="290"/>
        <end position="310"/>
    </location>
</feature>
<evidence type="ECO:0000313" key="3">
    <source>
        <dbReference type="EMBL" id="MDR6593738.1"/>
    </source>
</evidence>
<evidence type="ECO:0000256" key="2">
    <source>
        <dbReference type="SAM" id="Phobius"/>
    </source>
</evidence>
<keyword evidence="2" id="KW-1133">Transmembrane helix</keyword>
<accession>A0ABU1PSW0</accession>
<keyword evidence="2" id="KW-0812">Transmembrane</keyword>
<reference evidence="3 4" key="1">
    <citation type="submission" date="2023-07" db="EMBL/GenBank/DDBJ databases">
        <title>Sequencing the genomes of 1000 actinobacteria strains.</title>
        <authorList>
            <person name="Klenk H.-P."/>
        </authorList>
    </citation>
    <scope>NUCLEOTIDE SEQUENCE [LARGE SCALE GENOMIC DNA]</scope>
    <source>
        <strain evidence="3 4">DSM 43749</strain>
    </source>
</reference>
<evidence type="ECO:0000313" key="4">
    <source>
        <dbReference type="Proteomes" id="UP001268819"/>
    </source>
</evidence>
<dbReference type="RefSeq" id="WP_310306702.1">
    <property type="nucleotide sequence ID" value="NZ_BAAAXB010000001.1"/>
</dbReference>
<feature type="compositionally biased region" description="Pro residues" evidence="1">
    <location>
        <begin position="175"/>
        <end position="213"/>
    </location>
</feature>
<name>A0ABU1PSW0_9PSEU</name>
<keyword evidence="2" id="KW-0472">Membrane</keyword>
<dbReference type="EMBL" id="JAVDSG010000001">
    <property type="protein sequence ID" value="MDR6593738.1"/>
    <property type="molecule type" value="Genomic_DNA"/>
</dbReference>
<gene>
    <name evidence="3" type="ORF">J2S66_002122</name>
</gene>
<proteinExistence type="predicted"/>
<dbReference type="Proteomes" id="UP001268819">
    <property type="component" value="Unassembled WGS sequence"/>
</dbReference>